<dbReference type="GO" id="GO:1900376">
    <property type="term" value="P:regulation of secondary metabolite biosynthetic process"/>
    <property type="evidence" value="ECO:0007669"/>
    <property type="project" value="TreeGrafter"/>
</dbReference>
<reference evidence="2 3" key="1">
    <citation type="submission" date="2016-11" db="EMBL/GenBank/DDBJ databases">
        <authorList>
            <person name="Jaros S."/>
            <person name="Januszkiewicz K."/>
            <person name="Wedrychowicz H."/>
        </authorList>
    </citation>
    <scope>NUCLEOTIDE SEQUENCE [LARGE SCALE GENOMIC DNA]</scope>
    <source>
        <strain evidence="2 3">CGMCC 1.8863</strain>
    </source>
</reference>
<dbReference type="PANTHER" id="PTHR33202:SF22">
    <property type="entry name" value="HYDROGEN PEROXIDE SENSITIVE REPRESSOR"/>
    <property type="match status" value="1"/>
</dbReference>
<dbReference type="AlphaFoldDB" id="A0A1M6GZL1"/>
<keyword evidence="3" id="KW-1185">Reference proteome</keyword>
<comment type="cofactor">
    <cofactor evidence="1">
        <name>Zn(2+)</name>
        <dbReference type="ChEBI" id="CHEBI:29105"/>
    </cofactor>
    <text evidence="1">Binds 1 zinc ion per subunit.</text>
</comment>
<accession>A0A1M6GZL1</accession>
<name>A0A1M6GZL1_9FLAO</name>
<dbReference type="EMBL" id="FQYX01000012">
    <property type="protein sequence ID" value="SHJ15381.1"/>
    <property type="molecule type" value="Genomic_DNA"/>
</dbReference>
<dbReference type="InterPro" id="IPR036390">
    <property type="entry name" value="WH_DNA-bd_sf"/>
</dbReference>
<feature type="binding site" evidence="1">
    <location>
        <position position="96"/>
    </location>
    <ligand>
        <name>Zn(2+)</name>
        <dbReference type="ChEBI" id="CHEBI:29105"/>
    </ligand>
</feature>
<organism evidence="2 3">
    <name type="scientific">Arenibacter nanhaiticus</name>
    <dbReference type="NCBI Taxonomy" id="558155"/>
    <lineage>
        <taxon>Bacteria</taxon>
        <taxon>Pseudomonadati</taxon>
        <taxon>Bacteroidota</taxon>
        <taxon>Flavobacteriia</taxon>
        <taxon>Flavobacteriales</taxon>
        <taxon>Flavobacteriaceae</taxon>
        <taxon>Arenibacter</taxon>
    </lineage>
</organism>
<keyword evidence="1" id="KW-0479">Metal-binding</keyword>
<dbReference type="STRING" id="558155.SAMN04487911_11264"/>
<evidence type="ECO:0000313" key="3">
    <source>
        <dbReference type="Proteomes" id="UP000184231"/>
    </source>
</evidence>
<dbReference type="InterPro" id="IPR036388">
    <property type="entry name" value="WH-like_DNA-bd_sf"/>
</dbReference>
<proteinExistence type="predicted"/>
<dbReference type="GO" id="GO:0000976">
    <property type="term" value="F:transcription cis-regulatory region binding"/>
    <property type="evidence" value="ECO:0007669"/>
    <property type="project" value="TreeGrafter"/>
</dbReference>
<feature type="binding site" evidence="1">
    <location>
        <position position="99"/>
    </location>
    <ligand>
        <name>Zn(2+)</name>
        <dbReference type="ChEBI" id="CHEBI:29105"/>
    </ligand>
</feature>
<dbReference type="Proteomes" id="UP000184231">
    <property type="component" value="Unassembled WGS sequence"/>
</dbReference>
<dbReference type="OrthoDB" id="594893at2"/>
<keyword evidence="1" id="KW-0862">Zinc</keyword>
<dbReference type="GO" id="GO:0045892">
    <property type="term" value="P:negative regulation of DNA-templated transcription"/>
    <property type="evidence" value="ECO:0007669"/>
    <property type="project" value="TreeGrafter"/>
</dbReference>
<dbReference type="SUPFAM" id="SSF46785">
    <property type="entry name" value="Winged helix' DNA-binding domain"/>
    <property type="match status" value="1"/>
</dbReference>
<evidence type="ECO:0000313" key="2">
    <source>
        <dbReference type="EMBL" id="SHJ15381.1"/>
    </source>
</evidence>
<feature type="binding site" evidence="1">
    <location>
        <position position="132"/>
    </location>
    <ligand>
        <name>Zn(2+)</name>
        <dbReference type="ChEBI" id="CHEBI:29105"/>
    </ligand>
</feature>
<dbReference type="RefSeq" id="WP_072764465.1">
    <property type="nucleotide sequence ID" value="NZ_FQYX01000012.1"/>
</dbReference>
<sequence length="146" mass="16584">MAEIEELLQQKEIRPTAMRMLIYKYLAAQNIASALVDIENAFDKADRTTLYRTMKTFEKKGIVHQINDGSGTPKYALCQQGCNCEIDNDLHLHFHCTNCDETVCLTDYKIPNVSLPKGYLAEDMNLLVKGICDKCNGKNNAKENEY</sequence>
<protein>
    <submittedName>
        <fullName evidence="2">Fur family transcriptional regulator, ferric uptake regulator</fullName>
    </submittedName>
</protein>
<gene>
    <name evidence="2" type="ORF">SAMN04487911_11264</name>
</gene>
<feature type="binding site" evidence="1">
    <location>
        <position position="135"/>
    </location>
    <ligand>
        <name>Zn(2+)</name>
        <dbReference type="ChEBI" id="CHEBI:29105"/>
    </ligand>
</feature>
<evidence type="ECO:0000256" key="1">
    <source>
        <dbReference type="PIRSR" id="PIRSR602481-1"/>
    </source>
</evidence>
<dbReference type="GO" id="GO:0008270">
    <property type="term" value="F:zinc ion binding"/>
    <property type="evidence" value="ECO:0007669"/>
    <property type="project" value="TreeGrafter"/>
</dbReference>
<dbReference type="PANTHER" id="PTHR33202">
    <property type="entry name" value="ZINC UPTAKE REGULATION PROTEIN"/>
    <property type="match status" value="1"/>
</dbReference>
<dbReference type="Gene3D" id="1.10.10.10">
    <property type="entry name" value="Winged helix-like DNA-binding domain superfamily/Winged helix DNA-binding domain"/>
    <property type="match status" value="1"/>
</dbReference>
<dbReference type="Pfam" id="PF01475">
    <property type="entry name" value="FUR"/>
    <property type="match status" value="1"/>
</dbReference>
<dbReference type="GO" id="GO:0003700">
    <property type="term" value="F:DNA-binding transcription factor activity"/>
    <property type="evidence" value="ECO:0007669"/>
    <property type="project" value="InterPro"/>
</dbReference>
<dbReference type="InterPro" id="IPR002481">
    <property type="entry name" value="FUR"/>
</dbReference>